<dbReference type="OrthoDB" id="5408998at2759"/>
<name>A0A317WBE0_9EURO</name>
<feature type="compositionally biased region" description="Polar residues" evidence="1">
    <location>
        <begin position="633"/>
        <end position="643"/>
    </location>
</feature>
<feature type="compositionally biased region" description="Basic and acidic residues" evidence="1">
    <location>
        <begin position="670"/>
        <end position="717"/>
    </location>
</feature>
<dbReference type="AlphaFoldDB" id="A0A317WBE0"/>
<feature type="region of interest" description="Disordered" evidence="1">
    <location>
        <begin position="453"/>
        <end position="475"/>
    </location>
</feature>
<dbReference type="STRING" id="1450535.A0A317WBE0"/>
<feature type="region of interest" description="Disordered" evidence="1">
    <location>
        <begin position="222"/>
        <end position="269"/>
    </location>
</feature>
<feature type="compositionally biased region" description="Polar residues" evidence="1">
    <location>
        <begin position="530"/>
        <end position="541"/>
    </location>
</feature>
<dbReference type="GeneID" id="37111411"/>
<sequence>MDSDEVPPPPYSRVDPLIAQENSNAAATAEVNRVLLRLRGGEAALGGTPSSPASSSVGGDPLTSSAGLPAHFISGAGYFVERPPPTSTQEGQTVDHCIAIYPRSQSKDFPRRPRCWNSRTQDITQQDWDVFLRHLFPPHLGLASTSTQLPRQLRAEIQRDRKDRPQETDEERKRRVAAVIMEWNQYFFEPRSARVMYVYVMDPQNAPRSSLCPRCYPAATKATRETRETRENRIAQASDAGRGRSQPSPSTVPPAAAEQHAAPPANPAHTPVPYVYPTYPTPPAPYVPYGPPAVYNPTVYPAHVYPYPTQQPPPPPPAPYPQPPPWGWSAPPYGAPYQDTSTSKGGPLGWIASLASQAQKYGERFTEQAQLYGDQISAQAQHYGRQVEEQAFGHSRWIEEQAGYQGRKVEDVFTGFANPSRDDWIANQPPKPGYVQPSSVYAPAPVTPVTATTPQRAMTVPAERPRRASIDSEASDLSFSSIDSLSTTSDLSASDLTTVRAQLLSLNDHHDRELYKAAVGLRRQLDLVQQSRRQTRASGRSNWRHGWRRWESPQEQHQKQTDKRIVKEETRATRKAFRDVLRRAREEQREKRRIKRNRRRQEQRARQTQGVPPEVPLEQYMQRLELDTHRESQSTVQSFTSIPSPARSLAESEFSEISSISTPSTKSSRGHGEKMPGKGEKSEKGEKSGLEKQSKDPEKSFKEKDPDRRDRGPSRRN</sequence>
<protein>
    <submittedName>
        <fullName evidence="2">Uncharacterized protein</fullName>
    </submittedName>
</protein>
<dbReference type="Proteomes" id="UP000246702">
    <property type="component" value="Unassembled WGS sequence"/>
</dbReference>
<proteinExistence type="predicted"/>
<feature type="region of interest" description="Disordered" evidence="1">
    <location>
        <begin position="583"/>
        <end position="717"/>
    </location>
</feature>
<reference evidence="2 3" key="1">
    <citation type="submission" date="2016-12" db="EMBL/GenBank/DDBJ databases">
        <title>The genomes of Aspergillus section Nigri reveals drivers in fungal speciation.</title>
        <authorList>
            <consortium name="DOE Joint Genome Institute"/>
            <person name="Vesth T.C."/>
            <person name="Nybo J."/>
            <person name="Theobald S."/>
            <person name="Brandl J."/>
            <person name="Frisvad J.C."/>
            <person name="Nielsen K.F."/>
            <person name="Lyhne E.K."/>
            <person name="Kogle M.E."/>
            <person name="Kuo A."/>
            <person name="Riley R."/>
            <person name="Clum A."/>
            <person name="Nolan M."/>
            <person name="Lipzen A."/>
            <person name="Salamov A."/>
            <person name="Henrissat B."/>
            <person name="Wiebenga A."/>
            <person name="De Vries R.P."/>
            <person name="Grigoriev I.V."/>
            <person name="Mortensen U.H."/>
            <person name="Andersen M.R."/>
            <person name="Baker S.E."/>
        </authorList>
    </citation>
    <scope>NUCLEOTIDE SEQUENCE [LARGE SCALE GENOMIC DNA]</scope>
    <source>
        <strain evidence="2 3">CBS 115572</strain>
    </source>
</reference>
<evidence type="ECO:0000313" key="3">
    <source>
        <dbReference type="Proteomes" id="UP000246702"/>
    </source>
</evidence>
<keyword evidence="3" id="KW-1185">Reference proteome</keyword>
<evidence type="ECO:0000313" key="2">
    <source>
        <dbReference type="EMBL" id="PWY83255.1"/>
    </source>
</evidence>
<gene>
    <name evidence="2" type="ORF">BO94DRAFT_495570</name>
</gene>
<comment type="caution">
    <text evidence="2">The sequence shown here is derived from an EMBL/GenBank/DDBJ whole genome shotgun (WGS) entry which is preliminary data.</text>
</comment>
<feature type="compositionally biased region" description="Pro residues" evidence="1">
    <location>
        <begin position="1"/>
        <end position="11"/>
    </location>
</feature>
<feature type="compositionally biased region" description="Low complexity" evidence="1">
    <location>
        <begin position="253"/>
        <end position="269"/>
    </location>
</feature>
<feature type="compositionally biased region" description="Basic and acidic residues" evidence="1">
    <location>
        <begin position="222"/>
        <end position="233"/>
    </location>
</feature>
<accession>A0A317WBE0</accession>
<feature type="region of interest" description="Disordered" evidence="1">
    <location>
        <begin position="1"/>
        <end position="25"/>
    </location>
</feature>
<dbReference type="EMBL" id="MSFK01000019">
    <property type="protein sequence ID" value="PWY83255.1"/>
    <property type="molecule type" value="Genomic_DNA"/>
</dbReference>
<organism evidence="2 3">
    <name type="scientific">Aspergillus sclerotioniger CBS 115572</name>
    <dbReference type="NCBI Taxonomy" id="1450535"/>
    <lineage>
        <taxon>Eukaryota</taxon>
        <taxon>Fungi</taxon>
        <taxon>Dikarya</taxon>
        <taxon>Ascomycota</taxon>
        <taxon>Pezizomycotina</taxon>
        <taxon>Eurotiomycetes</taxon>
        <taxon>Eurotiomycetidae</taxon>
        <taxon>Eurotiales</taxon>
        <taxon>Aspergillaceae</taxon>
        <taxon>Aspergillus</taxon>
        <taxon>Aspergillus subgen. Circumdati</taxon>
    </lineage>
</organism>
<evidence type="ECO:0000256" key="1">
    <source>
        <dbReference type="SAM" id="MobiDB-lite"/>
    </source>
</evidence>
<feature type="compositionally biased region" description="Basic and acidic residues" evidence="1">
    <location>
        <begin position="548"/>
        <end position="564"/>
    </location>
</feature>
<feature type="region of interest" description="Disordered" evidence="1">
    <location>
        <begin position="530"/>
        <end position="564"/>
    </location>
</feature>
<feature type="compositionally biased region" description="Low complexity" evidence="1">
    <location>
        <begin position="648"/>
        <end position="667"/>
    </location>
</feature>
<dbReference type="RefSeq" id="XP_025466040.1">
    <property type="nucleotide sequence ID" value="XM_025609268.1"/>
</dbReference>